<reference evidence="2" key="1">
    <citation type="submission" date="2022-11" db="EMBL/GenBank/DDBJ databases">
        <title>Centuries of genome instability and evolution in soft-shell clam transmissible cancer (bioRxiv).</title>
        <authorList>
            <person name="Hart S.F.M."/>
            <person name="Yonemitsu M.A."/>
            <person name="Giersch R.M."/>
            <person name="Beal B.F."/>
            <person name="Arriagada G."/>
            <person name="Davis B.W."/>
            <person name="Ostrander E.A."/>
            <person name="Goff S.P."/>
            <person name="Metzger M.J."/>
        </authorList>
    </citation>
    <scope>NUCLEOTIDE SEQUENCE</scope>
    <source>
        <strain evidence="2">MELC-2E11</strain>
        <tissue evidence="2">Siphon/mantle</tissue>
    </source>
</reference>
<sequence>MASTPASKYLQKKMSLIHQEIQNVRHKMDARKYETSDDDRRLMTRIETLKEQFRELLVEMRKRKAAESELAITFSEEDSTEDDDDYEIPRRPFRRRAMSVSSRLSTSSVSSTVRPLPAPTPLITPDYSPDSPLMLDKQVPYTSYPNERKFHTIPYLSRRPSGNGRHNIENIEILEYQYSPSMERRHKPPA</sequence>
<protein>
    <submittedName>
        <fullName evidence="2">Uncharacterized protein</fullName>
    </submittedName>
</protein>
<evidence type="ECO:0000313" key="3">
    <source>
        <dbReference type="Proteomes" id="UP001164746"/>
    </source>
</evidence>
<organism evidence="2 3">
    <name type="scientific">Mya arenaria</name>
    <name type="common">Soft-shell clam</name>
    <dbReference type="NCBI Taxonomy" id="6604"/>
    <lineage>
        <taxon>Eukaryota</taxon>
        <taxon>Metazoa</taxon>
        <taxon>Spiralia</taxon>
        <taxon>Lophotrochozoa</taxon>
        <taxon>Mollusca</taxon>
        <taxon>Bivalvia</taxon>
        <taxon>Autobranchia</taxon>
        <taxon>Heteroconchia</taxon>
        <taxon>Euheterodonta</taxon>
        <taxon>Imparidentia</taxon>
        <taxon>Neoheterodontei</taxon>
        <taxon>Myida</taxon>
        <taxon>Myoidea</taxon>
        <taxon>Myidae</taxon>
        <taxon>Mya</taxon>
    </lineage>
</organism>
<dbReference type="EMBL" id="CP111017">
    <property type="protein sequence ID" value="WAR08010.1"/>
    <property type="molecule type" value="Genomic_DNA"/>
</dbReference>
<evidence type="ECO:0000256" key="1">
    <source>
        <dbReference type="SAM" id="MobiDB-lite"/>
    </source>
</evidence>
<name>A0ABY7EDR3_MYAAR</name>
<accession>A0ABY7EDR3</accession>
<keyword evidence="3" id="KW-1185">Reference proteome</keyword>
<feature type="compositionally biased region" description="Low complexity" evidence="1">
    <location>
        <begin position="99"/>
        <end position="115"/>
    </location>
</feature>
<dbReference type="Proteomes" id="UP001164746">
    <property type="component" value="Chromosome 6"/>
</dbReference>
<evidence type="ECO:0000313" key="2">
    <source>
        <dbReference type="EMBL" id="WAR08010.1"/>
    </source>
</evidence>
<feature type="region of interest" description="Disordered" evidence="1">
    <location>
        <begin position="97"/>
        <end position="131"/>
    </location>
</feature>
<proteinExistence type="predicted"/>
<gene>
    <name evidence="2" type="ORF">MAR_017968</name>
</gene>